<name>A0A1K2HCB5_9LACT</name>
<dbReference type="PANTHER" id="PTHR43280">
    <property type="entry name" value="ARAC-FAMILY TRANSCRIPTIONAL REGULATOR"/>
    <property type="match status" value="1"/>
</dbReference>
<dbReference type="PANTHER" id="PTHR43280:SF2">
    <property type="entry name" value="HTH-TYPE TRANSCRIPTIONAL REGULATOR EXSA"/>
    <property type="match status" value="1"/>
</dbReference>
<dbReference type="EMBL" id="FPKS01000005">
    <property type="protein sequence ID" value="SFZ74391.1"/>
    <property type="molecule type" value="Genomic_DNA"/>
</dbReference>
<keyword evidence="8" id="KW-1185">Reference proteome</keyword>
<gene>
    <name evidence="5" type="ORF">RR45_GL001726</name>
    <name evidence="6" type="ORF">SAMN02746068_01235</name>
</gene>
<evidence type="ECO:0000313" key="8">
    <source>
        <dbReference type="Proteomes" id="UP000218979"/>
    </source>
</evidence>
<reference evidence="6 7" key="2">
    <citation type="submission" date="2016-11" db="EMBL/GenBank/DDBJ databases">
        <authorList>
            <person name="Jaros S."/>
            <person name="Januszkiewicz K."/>
            <person name="Wedrychowicz H."/>
        </authorList>
    </citation>
    <scope>NUCLEOTIDE SEQUENCE [LARGE SCALE GENOMIC DNA]</scope>
    <source>
        <strain evidence="6 7">DSM 22330</strain>
    </source>
</reference>
<keyword evidence="3" id="KW-0804">Transcription</keyword>
<keyword evidence="2 6" id="KW-0238">DNA-binding</keyword>
<dbReference type="OrthoDB" id="9799319at2"/>
<accession>A0A1K2HCB5</accession>
<dbReference type="InterPro" id="IPR009057">
    <property type="entry name" value="Homeodomain-like_sf"/>
</dbReference>
<dbReference type="EMBL" id="JXJT01000005">
    <property type="protein sequence ID" value="PCS04135.1"/>
    <property type="molecule type" value="Genomic_DNA"/>
</dbReference>
<dbReference type="Pfam" id="PF12833">
    <property type="entry name" value="HTH_18"/>
    <property type="match status" value="1"/>
</dbReference>
<dbReference type="RefSeq" id="WP_031365892.1">
    <property type="nucleotide sequence ID" value="NZ_FPKS01000005.1"/>
</dbReference>
<sequence>MKELKELKELKEFFTDTSFFKSFNQFTELPFIIYHDYIKDTIFELKNHHLILSKTDFISDWYQYYKKIRHNFFFVKDEMVLFRGYYNLIYAAFPIRRPDKILIGTFIFGGFRSKTSHDRILDLHHFPIFDNLDIENRCLKIYHHISKHLQNKTLYFSIQTEIYKQLKNKPTLVEISKSLKINQKKIKDEIFKQTGLSFSKFVFKLKFDFACQQLIHTEKTIECISDNLGFMNSPSFIRFFKSQTSLSPLNFRKKYKN</sequence>
<reference evidence="5 8" key="1">
    <citation type="submission" date="2014-12" db="EMBL/GenBank/DDBJ databases">
        <title>Draft genome sequences of 10 type strains of Lactococcus.</title>
        <authorList>
            <person name="Sun Z."/>
            <person name="Zhong Z."/>
            <person name="Liu W."/>
            <person name="Zhang W."/>
            <person name="Zhang H."/>
        </authorList>
    </citation>
    <scope>NUCLEOTIDE SEQUENCE [LARGE SCALE GENOMIC DNA]</scope>
    <source>
        <strain evidence="5 8">DSM 22330</strain>
    </source>
</reference>
<dbReference type="InterPro" id="IPR018060">
    <property type="entry name" value="HTH_AraC"/>
</dbReference>
<feature type="domain" description="HTH araC/xylS-type" evidence="4">
    <location>
        <begin position="156"/>
        <end position="254"/>
    </location>
</feature>
<dbReference type="Gene3D" id="1.10.10.60">
    <property type="entry name" value="Homeodomain-like"/>
    <property type="match status" value="1"/>
</dbReference>
<proteinExistence type="predicted"/>
<dbReference type="GO" id="GO:0043565">
    <property type="term" value="F:sequence-specific DNA binding"/>
    <property type="evidence" value="ECO:0007669"/>
    <property type="project" value="InterPro"/>
</dbReference>
<dbReference type="Proteomes" id="UP000218979">
    <property type="component" value="Unassembled WGS sequence"/>
</dbReference>
<dbReference type="Proteomes" id="UP000185655">
    <property type="component" value="Unassembled WGS sequence"/>
</dbReference>
<dbReference type="SUPFAM" id="SSF46689">
    <property type="entry name" value="Homeodomain-like"/>
    <property type="match status" value="1"/>
</dbReference>
<evidence type="ECO:0000256" key="3">
    <source>
        <dbReference type="ARBA" id="ARBA00023163"/>
    </source>
</evidence>
<evidence type="ECO:0000259" key="4">
    <source>
        <dbReference type="PROSITE" id="PS01124"/>
    </source>
</evidence>
<evidence type="ECO:0000313" key="5">
    <source>
        <dbReference type="EMBL" id="PCS04135.1"/>
    </source>
</evidence>
<organism evidence="6 7">
    <name type="scientific">Pseudolactococcus chungangensis CAU 28 = DSM 22330</name>
    <dbReference type="NCBI Taxonomy" id="1122154"/>
    <lineage>
        <taxon>Bacteria</taxon>
        <taxon>Bacillati</taxon>
        <taxon>Bacillota</taxon>
        <taxon>Bacilli</taxon>
        <taxon>Lactobacillales</taxon>
        <taxon>Streptococcaceae</taxon>
        <taxon>Pseudolactococcus</taxon>
    </lineage>
</organism>
<evidence type="ECO:0000256" key="1">
    <source>
        <dbReference type="ARBA" id="ARBA00023015"/>
    </source>
</evidence>
<dbReference type="AlphaFoldDB" id="A0A1K2HCB5"/>
<dbReference type="SMART" id="SM00342">
    <property type="entry name" value="HTH_ARAC"/>
    <property type="match status" value="1"/>
</dbReference>
<evidence type="ECO:0000313" key="6">
    <source>
        <dbReference type="EMBL" id="SFZ74391.1"/>
    </source>
</evidence>
<evidence type="ECO:0000256" key="2">
    <source>
        <dbReference type="ARBA" id="ARBA00023125"/>
    </source>
</evidence>
<dbReference type="STRING" id="1122154.SAMN02746068_01235"/>
<dbReference type="GO" id="GO:0003700">
    <property type="term" value="F:DNA-binding transcription factor activity"/>
    <property type="evidence" value="ECO:0007669"/>
    <property type="project" value="InterPro"/>
</dbReference>
<protein>
    <submittedName>
        <fullName evidence="6">AraC-type DNA-binding protein</fullName>
    </submittedName>
</protein>
<evidence type="ECO:0000313" key="7">
    <source>
        <dbReference type="Proteomes" id="UP000185655"/>
    </source>
</evidence>
<dbReference type="PROSITE" id="PS01124">
    <property type="entry name" value="HTH_ARAC_FAMILY_2"/>
    <property type="match status" value="1"/>
</dbReference>
<keyword evidence="1" id="KW-0805">Transcription regulation</keyword>